<evidence type="ECO:0000313" key="2">
    <source>
        <dbReference type="Proteomes" id="UP000254631"/>
    </source>
</evidence>
<dbReference type="Proteomes" id="UP000254631">
    <property type="component" value="Unassembled WGS sequence"/>
</dbReference>
<proteinExistence type="predicted"/>
<dbReference type="PROSITE" id="PS00139">
    <property type="entry name" value="THIOL_PROTEASE_CYS"/>
    <property type="match status" value="1"/>
</dbReference>
<evidence type="ECO:0000313" key="1">
    <source>
        <dbReference type="EMBL" id="STX78261.1"/>
    </source>
</evidence>
<dbReference type="InterPro" id="IPR000169">
    <property type="entry name" value="Pept_cys_AS"/>
</dbReference>
<accession>A0A378K453</accession>
<reference evidence="1 2" key="1">
    <citation type="submission" date="2018-06" db="EMBL/GenBank/DDBJ databases">
        <authorList>
            <consortium name="Pathogen Informatics"/>
            <person name="Doyle S."/>
        </authorList>
    </citation>
    <scope>NUCLEOTIDE SEQUENCE [LARGE SCALE GENOMIC DNA]</scope>
    <source>
        <strain evidence="1 2">NCTC12000</strain>
    </source>
</reference>
<sequence>MTPLFPTQGPITIRQGIGGSCYLLSSLDCILNLGKDGEQLIKSLFTQTEDGKVIVRIKRHEALKNNLQKNKMTGKYTHYVDELNNEDVFEISPERLKEIDNQYGGVKSNSLAIKILERLVSYYYAGDWSNTNPLASVIAHDIPDRIAGFTSTAFLGKFFGIEAEDIPYSKLDDIIKLKLMNPDEPVYISMSYGKVDGFGKFHGRHALRIDKIIPKGHGDYDFVLINPHDNSKTETYKLDDLNKRNCRFCLFNTSIHRASLTKKLLTLSNDEGRYVFSNSGLQKRLISLEEMNLLTDNKIISSCISLHKQIPYLEKLFLKLSVEEKKTLIACIANADGSKKEFLKLFLTHIPAMDLLELVLREETSQELLGEVLAELALSSRVEENKLSPQAGINFNSEAFLHLIVKSAIQQKINQFAYTPEKAKQEIESGVINFYFGGASSNLTRASGLRALFIANVFSKKSIETLFPPKALFAKAIANYLTLKTLPDLLIEYLKSQDTSPIDEEFFDIVLTSATFKDPDELFENLFRLSQINPEVAKALLVFASQKINVLFGISLEEYAKKIALKDSGEFKSWFESLSNPQPAIKIPEIDKVLRQQRVEDAKRVISDIVQRINSFSFSFEGFKTVAHLNLNAEELRSQLKKIVHSGELQNALQILDLPDGHPEVQKALERKLRMIDVAANRRLDFLKKYEADIDEHVRRIKDFPIDFNGAGTIVAIESQRILLNKRLHTLVKAEDLLGERLIANPKIKMVYFAQVEKINLRAELLQKQLLDEAQKVIDSVEKRIDNFVIRFNDISTSSAVEWQRNNLLQQLDNLVKPNQALLGAEKVLDCNDLQPSIVRALQAKKQEINETADQLIIKINAEEVVKSYEKQIREFPISFNRCQTVEEVITRKQDLIQSVRNLVGNKPDLLKAQEQLQLLSGEYHSDIKMALTDKVREINRQADAVSKRITDQIAATKETLNILAEIKFSDHLKIIESMVKTLEAKAVGDKNYKRAAPIARAFYNNLLMAEERFKNSQLPKNVKCKDFHQACARAINAVIPVLEIHRGWKQVFADLASALVTLCTLGGANLYAGRWRLFPVPTESEKIVKDFSVSMQPLAVRA</sequence>
<dbReference type="EMBL" id="UGOL01000001">
    <property type="protein sequence ID" value="STX78261.1"/>
    <property type="molecule type" value="Genomic_DNA"/>
</dbReference>
<gene>
    <name evidence="1" type="ORF">NCTC12000_00138</name>
</gene>
<dbReference type="AlphaFoldDB" id="A0A378K453"/>
<protein>
    <submittedName>
        <fullName evidence="1">Ninein</fullName>
    </submittedName>
</protein>
<organism evidence="1 2">
    <name type="scientific">Legionella pneumophila</name>
    <dbReference type="NCBI Taxonomy" id="446"/>
    <lineage>
        <taxon>Bacteria</taxon>
        <taxon>Pseudomonadati</taxon>
        <taxon>Pseudomonadota</taxon>
        <taxon>Gammaproteobacteria</taxon>
        <taxon>Legionellales</taxon>
        <taxon>Legionellaceae</taxon>
        <taxon>Legionella</taxon>
    </lineage>
</organism>
<name>A0A378K453_LEGPN</name>
<dbReference type="RefSeq" id="WP_013100975.1">
    <property type="nucleotide sequence ID" value="NZ_BAZA01000219.1"/>
</dbReference>